<keyword evidence="1" id="KW-0597">Phosphoprotein</keyword>
<evidence type="ECO:0008006" key="6">
    <source>
        <dbReference type="Google" id="ProtNLM"/>
    </source>
</evidence>
<evidence type="ECO:0000259" key="3">
    <source>
        <dbReference type="PROSITE" id="PS51832"/>
    </source>
</evidence>
<evidence type="ECO:0000313" key="4">
    <source>
        <dbReference type="EMBL" id="AMW34908.1"/>
    </source>
</evidence>
<feature type="modified residue" description="4-aspartylphosphate" evidence="1">
    <location>
        <position position="82"/>
    </location>
</feature>
<evidence type="ECO:0000259" key="2">
    <source>
        <dbReference type="PROSITE" id="PS50110"/>
    </source>
</evidence>
<dbReference type="SMART" id="SM00471">
    <property type="entry name" value="HDc"/>
    <property type="match status" value="1"/>
</dbReference>
<protein>
    <recommendedName>
        <fullName evidence="6">Transcriptional regulator</fullName>
    </recommendedName>
</protein>
<proteinExistence type="predicted"/>
<dbReference type="PROSITE" id="PS50110">
    <property type="entry name" value="RESPONSE_REGULATORY"/>
    <property type="match status" value="1"/>
</dbReference>
<dbReference type="InterPro" id="IPR001789">
    <property type="entry name" value="Sig_transdc_resp-reg_receiver"/>
</dbReference>
<dbReference type="SUPFAM" id="SSF52172">
    <property type="entry name" value="CheY-like"/>
    <property type="match status" value="1"/>
</dbReference>
<dbReference type="SUPFAM" id="SSF109604">
    <property type="entry name" value="HD-domain/PDEase-like"/>
    <property type="match status" value="1"/>
</dbReference>
<dbReference type="CDD" id="cd00077">
    <property type="entry name" value="HDc"/>
    <property type="match status" value="1"/>
</dbReference>
<dbReference type="Proteomes" id="UP000076066">
    <property type="component" value="Chromosome"/>
</dbReference>
<dbReference type="PROSITE" id="PS51832">
    <property type="entry name" value="HD_GYP"/>
    <property type="match status" value="1"/>
</dbReference>
<sequence>MLSPKSPRKKKKQGADEATSTVANGWPVLIVDDEPEVHRVTELALAGFRFADRPLEIINAMSAAEARKILELRSDIAVILLDVVMETEHAGLDLAQWIRNGLGNTDVRIVLRTGQPGQAPEREVITTYDINDYKEKTELTARKLHTLFFSCLRSWRDIKTLEATQRGLDLILNGAGSLFSYQPANRFAETALHLFHDLLHLHDTTAESPMHGLVLSVQRRTGKIAIMAGTGRYSPPMTGRLEDLRPDLPDDLKRLESKIPENGHFAMDGIMALASFRSSVEIKNILMLDGVDASSIPQRPVLDVFCRTMAYAMDNYNLIDLVERAQKEVVQRLGEAVETRAMESSQHVRRVAEYSWILALAAGMPRRDAQVLLAASPLHDVGKIGIPDAILNKPGKLTDEEWEVMKTHTIIGEDMLIQSDLEILKCAAIIAGGHHERWDGTGYPRRLSGKIIPLPARITAIADVFDSLASDSVYKKAWPLERILQYFEENSGTQFDPSLVRILFEKLPDLLEARDRYRDDIF</sequence>
<dbReference type="Gene3D" id="1.10.3210.10">
    <property type="entry name" value="Hypothetical protein af1432"/>
    <property type="match status" value="1"/>
</dbReference>
<evidence type="ECO:0000256" key="1">
    <source>
        <dbReference type="PROSITE-ProRule" id="PRU00169"/>
    </source>
</evidence>
<dbReference type="InterPro" id="IPR003607">
    <property type="entry name" value="HD/PDEase_dom"/>
</dbReference>
<dbReference type="GO" id="GO:0000160">
    <property type="term" value="P:phosphorelay signal transduction system"/>
    <property type="evidence" value="ECO:0007669"/>
    <property type="project" value="InterPro"/>
</dbReference>
<organism evidence="4 5">
    <name type="scientific">Haematospirillum jordaniae</name>
    <dbReference type="NCBI Taxonomy" id="1549855"/>
    <lineage>
        <taxon>Bacteria</taxon>
        <taxon>Pseudomonadati</taxon>
        <taxon>Pseudomonadota</taxon>
        <taxon>Alphaproteobacteria</taxon>
        <taxon>Rhodospirillales</taxon>
        <taxon>Novispirillaceae</taxon>
        <taxon>Haematospirillum</taxon>
    </lineage>
</organism>
<dbReference type="GO" id="GO:0008081">
    <property type="term" value="F:phosphoric diester hydrolase activity"/>
    <property type="evidence" value="ECO:0007669"/>
    <property type="project" value="UniProtKB-ARBA"/>
</dbReference>
<feature type="domain" description="HD-GYP" evidence="3">
    <location>
        <begin position="322"/>
        <end position="519"/>
    </location>
</feature>
<dbReference type="EMBL" id="CP014525">
    <property type="protein sequence ID" value="AMW34908.1"/>
    <property type="molecule type" value="Genomic_DNA"/>
</dbReference>
<reference evidence="4 5" key="1">
    <citation type="submission" date="2016-02" db="EMBL/GenBank/DDBJ databases">
        <title>Complete Genome of H5569, the type strain of the newly described species Haematospirillium jordaniae.</title>
        <authorList>
            <person name="Nicholson A.C."/>
            <person name="Humrighouse B.W."/>
            <person name="Loparov V."/>
            <person name="McQuiston J.R."/>
        </authorList>
    </citation>
    <scope>NUCLEOTIDE SEQUENCE [LARGE SCALE GENOMIC DNA]</scope>
    <source>
        <strain evidence="4 5">H5569</strain>
    </source>
</reference>
<dbReference type="InterPro" id="IPR037522">
    <property type="entry name" value="HD_GYP_dom"/>
</dbReference>
<dbReference type="AlphaFoldDB" id="A0A143DFM7"/>
<gene>
    <name evidence="4" type="ORF">AY555_06625</name>
</gene>
<evidence type="ECO:0000313" key="5">
    <source>
        <dbReference type="Proteomes" id="UP000076066"/>
    </source>
</evidence>
<dbReference type="Pfam" id="PF11849">
    <property type="entry name" value="DUF3369"/>
    <property type="match status" value="1"/>
</dbReference>
<dbReference type="KEGG" id="hjo:AY555_06625"/>
<dbReference type="Pfam" id="PF13487">
    <property type="entry name" value="HD_5"/>
    <property type="match status" value="1"/>
</dbReference>
<dbReference type="InterPro" id="IPR011006">
    <property type="entry name" value="CheY-like_superfamily"/>
</dbReference>
<dbReference type="InterPro" id="IPR052020">
    <property type="entry name" value="Cyclic_di-GMP/3'3'-cGAMP_PDE"/>
</dbReference>
<dbReference type="PANTHER" id="PTHR45228">
    <property type="entry name" value="CYCLIC DI-GMP PHOSPHODIESTERASE TM_0186-RELATED"/>
    <property type="match status" value="1"/>
</dbReference>
<dbReference type="STRING" id="1549855.AY555_06625"/>
<dbReference type="Gene3D" id="3.40.50.2300">
    <property type="match status" value="1"/>
</dbReference>
<dbReference type="PANTHER" id="PTHR45228:SF9">
    <property type="entry name" value="3'3'-CGAMP-SPECIFIC PHOSPHODIESTERASE 2"/>
    <property type="match status" value="1"/>
</dbReference>
<feature type="domain" description="Response regulatory" evidence="2">
    <location>
        <begin position="27"/>
        <end position="151"/>
    </location>
</feature>
<name>A0A143DFM7_9PROT</name>
<keyword evidence="5" id="KW-1185">Reference proteome</keyword>
<accession>A0A143DFM7</accession>
<dbReference type="InterPro" id="IPR021800">
    <property type="entry name" value="DUF3369"/>
</dbReference>
<dbReference type="PROSITE" id="PS50890">
    <property type="entry name" value="PUA"/>
    <property type="match status" value="1"/>
</dbReference>